<dbReference type="GO" id="GO:0016787">
    <property type="term" value="F:hydrolase activity"/>
    <property type="evidence" value="ECO:0007669"/>
    <property type="project" value="UniProtKB-KW"/>
</dbReference>
<feature type="compositionally biased region" description="Low complexity" evidence="15">
    <location>
        <begin position="490"/>
        <end position="503"/>
    </location>
</feature>
<feature type="compositionally biased region" description="Low complexity" evidence="15">
    <location>
        <begin position="435"/>
        <end position="447"/>
    </location>
</feature>
<dbReference type="GO" id="GO:0046872">
    <property type="term" value="F:metal ion binding"/>
    <property type="evidence" value="ECO:0007669"/>
    <property type="project" value="UniProtKB-KW"/>
</dbReference>
<sequence>MSSSGQLISLQDSSTPPNQQSGDSQNGHSGFLSDNSDIPIVAVMGPTGAGKSAFIKIITGAENIRIGDTLTSCTQDLQVVQCHSPSWGRDIRFLDTPGFDDTYKTDAHILAQIADWLRETYEAGVKLSGILYLHRITDNRMTNTLLRNQEMFQNLCGSSALSNVMLVTTHWDQLETTDQGIKNEEELRSNYWQPLLDGGSQMLRFEHTCSSAWNIISSLPMTRKPLEIQREMVDEKKPLSETLAARSMFSWFHRVTKNLEQLIRRIKEIALSPGITDAEKRRLESERARVHTNLKDIEEQHSLIFQRSSRMASDRPCNESSSLGDSNSPASSSHSLIRKISVKQESRIRRLFPRKSRRATETDARITEPKSHKPIRALSDGAVHDIPSMNSFSQAATGVVNTGRPVSSTIKAANGGARSKELLAPGSLPQDLDMSTSPLHSSPTSSTRALGVAQALSERSSAIKTLTVSIQEPSNTAQHPPPTTLDLIPSQDSPTSISSSLTSTRTVQVPALIDTSALSHNPRPDFPVEPSITLPSKDRDTRIHDPDHLHLPHLKELLRALPSKISSKSLNQNAFVIKSDEDAQVMVDYLTEVLRNTDILSKDGKRILNMLCSITKCSAPGGRGLC</sequence>
<protein>
    <recommendedName>
        <fullName evidence="16">G domain-containing protein</fullName>
    </recommendedName>
</protein>
<evidence type="ECO:0000313" key="17">
    <source>
        <dbReference type="EMBL" id="KAF9450875.1"/>
    </source>
</evidence>
<keyword evidence="5" id="KW-0934">Plastid</keyword>
<keyword evidence="9" id="KW-1002">Plastid outer membrane</keyword>
<proteinExistence type="predicted"/>
<dbReference type="GO" id="GO:0016020">
    <property type="term" value="C:membrane"/>
    <property type="evidence" value="ECO:0007669"/>
    <property type="project" value="UniProtKB-SubCell"/>
</dbReference>
<reference evidence="17" key="1">
    <citation type="submission" date="2020-11" db="EMBL/GenBank/DDBJ databases">
        <authorList>
            <consortium name="DOE Joint Genome Institute"/>
            <person name="Ahrendt S."/>
            <person name="Riley R."/>
            <person name="Andreopoulos W."/>
            <person name="Labutti K."/>
            <person name="Pangilinan J."/>
            <person name="Ruiz-Duenas F.J."/>
            <person name="Barrasa J.M."/>
            <person name="Sanchez-Garcia M."/>
            <person name="Camarero S."/>
            <person name="Miyauchi S."/>
            <person name="Serrano A."/>
            <person name="Linde D."/>
            <person name="Babiker R."/>
            <person name="Drula E."/>
            <person name="Ayuso-Fernandez I."/>
            <person name="Pacheco R."/>
            <person name="Padilla G."/>
            <person name="Ferreira P."/>
            <person name="Barriuso J."/>
            <person name="Kellner H."/>
            <person name="Castanera R."/>
            <person name="Alfaro M."/>
            <person name="Ramirez L."/>
            <person name="Pisabarro A.G."/>
            <person name="Kuo A."/>
            <person name="Tritt A."/>
            <person name="Lipzen A."/>
            <person name="He G."/>
            <person name="Yan M."/>
            <person name="Ng V."/>
            <person name="Cullen D."/>
            <person name="Martin F."/>
            <person name="Rosso M.-N."/>
            <person name="Henrissat B."/>
            <person name="Hibbett D."/>
            <person name="Martinez A.T."/>
            <person name="Grigoriev I.V."/>
        </authorList>
    </citation>
    <scope>NUCLEOTIDE SEQUENCE</scope>
    <source>
        <strain evidence="17">MF-IS2</strain>
    </source>
</reference>
<dbReference type="GO" id="GO:0015031">
    <property type="term" value="P:protein transport"/>
    <property type="evidence" value="ECO:0007669"/>
    <property type="project" value="UniProtKB-KW"/>
</dbReference>
<dbReference type="PANTHER" id="PTHR10903">
    <property type="entry name" value="GTPASE, IMAP FAMILY MEMBER-RELATED"/>
    <property type="match status" value="1"/>
</dbReference>
<dbReference type="InterPro" id="IPR045058">
    <property type="entry name" value="GIMA/IAN/Toc"/>
</dbReference>
<dbReference type="EMBL" id="MU151095">
    <property type="protein sequence ID" value="KAF9450875.1"/>
    <property type="molecule type" value="Genomic_DNA"/>
</dbReference>
<dbReference type="SUPFAM" id="SSF52540">
    <property type="entry name" value="P-loop containing nucleoside triphosphate hydrolases"/>
    <property type="match status" value="1"/>
</dbReference>
<keyword evidence="3" id="KW-0813">Transport</keyword>
<organism evidence="17 18">
    <name type="scientific">Macrolepiota fuliginosa MF-IS2</name>
    <dbReference type="NCBI Taxonomy" id="1400762"/>
    <lineage>
        <taxon>Eukaryota</taxon>
        <taxon>Fungi</taxon>
        <taxon>Dikarya</taxon>
        <taxon>Basidiomycota</taxon>
        <taxon>Agaricomycotina</taxon>
        <taxon>Agaricomycetes</taxon>
        <taxon>Agaricomycetidae</taxon>
        <taxon>Agaricales</taxon>
        <taxon>Agaricineae</taxon>
        <taxon>Agaricaceae</taxon>
        <taxon>Macrolepiota</taxon>
    </lineage>
</organism>
<evidence type="ECO:0000256" key="2">
    <source>
        <dbReference type="ARBA" id="ARBA00004167"/>
    </source>
</evidence>
<evidence type="ECO:0000256" key="4">
    <source>
        <dbReference type="ARBA" id="ARBA00022528"/>
    </source>
</evidence>
<feature type="compositionally biased region" description="Polar residues" evidence="15">
    <location>
        <begin position="318"/>
        <end position="335"/>
    </location>
</feature>
<keyword evidence="12" id="KW-1133">Transmembrane helix</keyword>
<feature type="region of interest" description="Disordered" evidence="15">
    <location>
        <begin position="470"/>
        <end position="503"/>
    </location>
</feature>
<name>A0A9P5XJU3_9AGAR</name>
<evidence type="ECO:0000259" key="16">
    <source>
        <dbReference type="Pfam" id="PF01926"/>
    </source>
</evidence>
<evidence type="ECO:0000256" key="9">
    <source>
        <dbReference type="ARBA" id="ARBA00022805"/>
    </source>
</evidence>
<dbReference type="Gene3D" id="3.40.50.300">
    <property type="entry name" value="P-loop containing nucleotide triphosphate hydrolases"/>
    <property type="match status" value="1"/>
</dbReference>
<dbReference type="InterPro" id="IPR027417">
    <property type="entry name" value="P-loop_NTPase"/>
</dbReference>
<gene>
    <name evidence="17" type="ORF">P691DRAFT_843395</name>
</gene>
<dbReference type="PANTHER" id="PTHR10903:SF135">
    <property type="entry name" value="TRANSLOCASE OF CHLOROPLAST 120, CHLOROPLASTIC-RELATED"/>
    <property type="match status" value="1"/>
</dbReference>
<dbReference type="CDD" id="cd00882">
    <property type="entry name" value="Ras_like_GTPase"/>
    <property type="match status" value="1"/>
</dbReference>
<evidence type="ECO:0000256" key="10">
    <source>
        <dbReference type="ARBA" id="ARBA00022842"/>
    </source>
</evidence>
<comment type="subcellular location">
    <subcellularLocation>
        <location evidence="2">Membrane</location>
        <topology evidence="2">Single-pass membrane protein</topology>
    </subcellularLocation>
    <subcellularLocation>
        <location evidence="14">Plastid</location>
        <location evidence="14">Chloroplast outer membrane</location>
    </subcellularLocation>
</comment>
<dbReference type="InterPro" id="IPR006073">
    <property type="entry name" value="GTP-bd"/>
</dbReference>
<feature type="compositionally biased region" description="Basic and acidic residues" evidence="15">
    <location>
        <begin position="358"/>
        <end position="371"/>
    </location>
</feature>
<keyword evidence="18" id="KW-1185">Reference proteome</keyword>
<evidence type="ECO:0000256" key="11">
    <source>
        <dbReference type="ARBA" id="ARBA00022927"/>
    </source>
</evidence>
<evidence type="ECO:0000256" key="1">
    <source>
        <dbReference type="ARBA" id="ARBA00001946"/>
    </source>
</evidence>
<evidence type="ECO:0000256" key="3">
    <source>
        <dbReference type="ARBA" id="ARBA00022448"/>
    </source>
</evidence>
<keyword evidence="7" id="KW-0479">Metal-binding</keyword>
<dbReference type="Proteomes" id="UP000807342">
    <property type="component" value="Unassembled WGS sequence"/>
</dbReference>
<evidence type="ECO:0000256" key="5">
    <source>
        <dbReference type="ARBA" id="ARBA00022640"/>
    </source>
</evidence>
<keyword evidence="8" id="KW-0378">Hydrolase</keyword>
<evidence type="ECO:0000256" key="6">
    <source>
        <dbReference type="ARBA" id="ARBA00022692"/>
    </source>
</evidence>
<feature type="region of interest" description="Disordered" evidence="15">
    <location>
        <begin position="515"/>
        <end position="537"/>
    </location>
</feature>
<comment type="caution">
    <text evidence="17">The sequence shown here is derived from an EMBL/GenBank/DDBJ whole genome shotgun (WGS) entry which is preliminary data.</text>
</comment>
<feature type="region of interest" description="Disordered" evidence="15">
    <location>
        <begin position="413"/>
        <end position="453"/>
    </location>
</feature>
<keyword evidence="11" id="KW-0653">Protein transport</keyword>
<evidence type="ECO:0000256" key="7">
    <source>
        <dbReference type="ARBA" id="ARBA00022723"/>
    </source>
</evidence>
<evidence type="ECO:0000313" key="18">
    <source>
        <dbReference type="Proteomes" id="UP000807342"/>
    </source>
</evidence>
<dbReference type="GO" id="GO:0005525">
    <property type="term" value="F:GTP binding"/>
    <property type="evidence" value="ECO:0007669"/>
    <property type="project" value="InterPro"/>
</dbReference>
<feature type="domain" description="G" evidence="16">
    <location>
        <begin position="41"/>
        <end position="135"/>
    </location>
</feature>
<keyword evidence="4" id="KW-0150">Chloroplast</keyword>
<comment type="cofactor">
    <cofactor evidence="1">
        <name>Mg(2+)</name>
        <dbReference type="ChEBI" id="CHEBI:18420"/>
    </cofactor>
</comment>
<accession>A0A9P5XJU3</accession>
<evidence type="ECO:0000256" key="12">
    <source>
        <dbReference type="ARBA" id="ARBA00022989"/>
    </source>
</evidence>
<dbReference type="AlphaFoldDB" id="A0A9P5XJU3"/>
<keyword evidence="13" id="KW-0472">Membrane</keyword>
<feature type="region of interest" description="Disordered" evidence="15">
    <location>
        <begin position="305"/>
        <end position="375"/>
    </location>
</feature>
<keyword evidence="6" id="KW-0812">Transmembrane</keyword>
<keyword evidence="10" id="KW-0460">Magnesium</keyword>
<evidence type="ECO:0000256" key="8">
    <source>
        <dbReference type="ARBA" id="ARBA00022801"/>
    </source>
</evidence>
<feature type="region of interest" description="Disordered" evidence="15">
    <location>
        <begin position="1"/>
        <end position="30"/>
    </location>
</feature>
<evidence type="ECO:0000256" key="14">
    <source>
        <dbReference type="ARBA" id="ARBA00024013"/>
    </source>
</evidence>
<dbReference type="Pfam" id="PF01926">
    <property type="entry name" value="MMR_HSR1"/>
    <property type="match status" value="1"/>
</dbReference>
<evidence type="ECO:0000256" key="13">
    <source>
        <dbReference type="ARBA" id="ARBA00023136"/>
    </source>
</evidence>
<evidence type="ECO:0000256" key="15">
    <source>
        <dbReference type="SAM" id="MobiDB-lite"/>
    </source>
</evidence>
<dbReference type="OrthoDB" id="8954335at2759"/>